<dbReference type="Gene3D" id="1.10.260.40">
    <property type="entry name" value="lambda repressor-like DNA-binding domains"/>
    <property type="match status" value="1"/>
</dbReference>
<protein>
    <recommendedName>
        <fullName evidence="2">HTH cro/C1-type domain-containing protein</fullName>
    </recommendedName>
</protein>
<organism evidence="3 4">
    <name type="scientific">Flavonifractor plautii 1_3_50AFAA</name>
    <dbReference type="NCBI Taxonomy" id="742738"/>
    <lineage>
        <taxon>Bacteria</taxon>
        <taxon>Bacillati</taxon>
        <taxon>Bacillota</taxon>
        <taxon>Clostridia</taxon>
        <taxon>Eubacteriales</taxon>
        <taxon>Oscillospiraceae</taxon>
        <taxon>Flavonifractor</taxon>
    </lineage>
</organism>
<dbReference type="PANTHER" id="PTHR46558">
    <property type="entry name" value="TRACRIPTIONAL REGULATORY PROTEIN-RELATED-RELATED"/>
    <property type="match status" value="1"/>
</dbReference>
<dbReference type="PATRIC" id="fig|742738.3.peg.1554"/>
<proteinExistence type="predicted"/>
<dbReference type="GO" id="GO:0003677">
    <property type="term" value="F:DNA binding"/>
    <property type="evidence" value="ECO:0007669"/>
    <property type="project" value="UniProtKB-KW"/>
</dbReference>
<dbReference type="CDD" id="cd00093">
    <property type="entry name" value="HTH_XRE"/>
    <property type="match status" value="1"/>
</dbReference>
<dbReference type="SMART" id="SM00530">
    <property type="entry name" value="HTH_XRE"/>
    <property type="match status" value="1"/>
</dbReference>
<name>A0A096B926_FLAPL</name>
<dbReference type="SUPFAM" id="SSF47413">
    <property type="entry name" value="lambda repressor-like DNA-binding domains"/>
    <property type="match status" value="1"/>
</dbReference>
<evidence type="ECO:0000313" key="4">
    <source>
        <dbReference type="Proteomes" id="UP000029585"/>
    </source>
</evidence>
<sequence length="72" mass="8054">MELHDRLKAAREDADLTQAQVAEQTGIARRQYIRYEQGAQEMGIAKLRALCLALGVSADYLLGLPRGLSWPR</sequence>
<feature type="domain" description="HTH cro/C1-type" evidence="2">
    <location>
        <begin position="7"/>
        <end position="61"/>
    </location>
</feature>
<keyword evidence="1" id="KW-0238">DNA-binding</keyword>
<dbReference type="PANTHER" id="PTHR46558:SF11">
    <property type="entry name" value="HTH-TYPE TRANSCRIPTIONAL REGULATOR XRE"/>
    <property type="match status" value="1"/>
</dbReference>
<keyword evidence="4" id="KW-1185">Reference proteome</keyword>
<gene>
    <name evidence="3" type="ORF">HMPREF9460_01507</name>
</gene>
<dbReference type="PROSITE" id="PS50943">
    <property type="entry name" value="HTH_CROC1"/>
    <property type="match status" value="1"/>
</dbReference>
<dbReference type="HOGENOM" id="CLU_066192_62_4_9"/>
<accession>A0A096B926</accession>
<evidence type="ECO:0000256" key="1">
    <source>
        <dbReference type="ARBA" id="ARBA00023125"/>
    </source>
</evidence>
<dbReference type="RefSeq" id="WP_024724091.1">
    <property type="nucleotide sequence ID" value="NZ_KN174162.1"/>
</dbReference>
<dbReference type="Proteomes" id="UP000029585">
    <property type="component" value="Unassembled WGS sequence"/>
</dbReference>
<dbReference type="EMBL" id="ADLO01000053">
    <property type="protein sequence ID" value="KGF55903.1"/>
    <property type="molecule type" value="Genomic_DNA"/>
</dbReference>
<dbReference type="InterPro" id="IPR010982">
    <property type="entry name" value="Lambda_DNA-bd_dom_sf"/>
</dbReference>
<dbReference type="InterPro" id="IPR001387">
    <property type="entry name" value="Cro/C1-type_HTH"/>
</dbReference>
<dbReference type="Pfam" id="PF01381">
    <property type="entry name" value="HTH_3"/>
    <property type="match status" value="1"/>
</dbReference>
<evidence type="ECO:0000259" key="2">
    <source>
        <dbReference type="PROSITE" id="PS50943"/>
    </source>
</evidence>
<comment type="caution">
    <text evidence="3">The sequence shown here is derived from an EMBL/GenBank/DDBJ whole genome shotgun (WGS) entry which is preliminary data.</text>
</comment>
<evidence type="ECO:0000313" key="3">
    <source>
        <dbReference type="EMBL" id="KGF55903.1"/>
    </source>
</evidence>
<dbReference type="AlphaFoldDB" id="A0A096B926"/>
<reference evidence="3 4" key="1">
    <citation type="submission" date="2011-08" db="EMBL/GenBank/DDBJ databases">
        <title>The Genome Sequence of Clostridium orbiscindens 1_3_50AFAA.</title>
        <authorList>
            <consortium name="The Broad Institute Genome Sequencing Platform"/>
            <person name="Earl A."/>
            <person name="Ward D."/>
            <person name="Feldgarden M."/>
            <person name="Gevers D."/>
            <person name="Daigneault M."/>
            <person name="Strauss J."/>
            <person name="Allen-Vercoe E."/>
            <person name="Young S.K."/>
            <person name="Zeng Q."/>
            <person name="Gargeya S."/>
            <person name="Fitzgerald M."/>
            <person name="Haas B."/>
            <person name="Abouelleil A."/>
            <person name="Alvarado L."/>
            <person name="Arachchi H.M."/>
            <person name="Berlin A."/>
            <person name="Brown A."/>
            <person name="Chapman S.B."/>
            <person name="Chen Z."/>
            <person name="Dunbar C."/>
            <person name="Freedman E."/>
            <person name="Gearin G."/>
            <person name="Gellesch M."/>
            <person name="Goldberg J."/>
            <person name="Griggs A."/>
            <person name="Gujja S."/>
            <person name="Heiman D."/>
            <person name="Howarth C."/>
            <person name="Larson L."/>
            <person name="Lui A."/>
            <person name="MacDonald P.J.P."/>
            <person name="Montmayeur A."/>
            <person name="Murphy C."/>
            <person name="Neiman D."/>
            <person name="Pearson M."/>
            <person name="Priest M."/>
            <person name="Roberts A."/>
            <person name="Saif S."/>
            <person name="Shea T."/>
            <person name="Shenoy N."/>
            <person name="Sisk P."/>
            <person name="Stolte C."/>
            <person name="Sykes S."/>
            <person name="Wortman J."/>
            <person name="Nusbaum C."/>
            <person name="Birren B."/>
        </authorList>
    </citation>
    <scope>NUCLEOTIDE SEQUENCE [LARGE SCALE GENOMIC DNA]</scope>
    <source>
        <strain evidence="3 4">1_3_50AFAA</strain>
    </source>
</reference>